<keyword evidence="1" id="KW-0560">Oxidoreductase</keyword>
<dbReference type="Proteomes" id="UP000631670">
    <property type="component" value="Unassembled WGS sequence"/>
</dbReference>
<sequence length="295" mass="31131">MDLVPRYSGDWDEGMHIGTGLISPPSPAEVVAAAADAADRGLAAFWTNQNPGGWDPLTLLAALRERPAEVGTAIVATYPRHPVTTATEALTLQAAAGGLTLGVGPSHAWYVKDQLGLPYTSPLRHTREYLTVLRPLLAGQAVRFDGEFFTVDTRLDITAPAPSLLLSALGPRMLELAHDLADGVAAAWVTPDMVAGHIAPRTAPGARIVAQAVTLLSPDPDRARAEFAEQLTAVGQLPAYRASLDRAGLAGPADTLVIGDETTVTDAVKRYEDAGVTDLIVVPLNERSRTLDLLT</sequence>
<evidence type="ECO:0000256" key="1">
    <source>
        <dbReference type="ARBA" id="ARBA00023002"/>
    </source>
</evidence>
<protein>
    <submittedName>
        <fullName evidence="3">F420-dependent oxidoreductase-like protein</fullName>
    </submittedName>
</protein>
<evidence type="ECO:0000313" key="4">
    <source>
        <dbReference type="Proteomes" id="UP000631670"/>
    </source>
</evidence>
<dbReference type="SUPFAM" id="SSF51679">
    <property type="entry name" value="Bacterial luciferase-like"/>
    <property type="match status" value="1"/>
</dbReference>
<gene>
    <name evidence="3" type="ORF">H4696_003029</name>
</gene>
<proteinExistence type="predicted"/>
<evidence type="ECO:0000313" key="3">
    <source>
        <dbReference type="EMBL" id="MBE1495929.1"/>
    </source>
</evidence>
<dbReference type="InterPro" id="IPR036661">
    <property type="entry name" value="Luciferase-like_sf"/>
</dbReference>
<dbReference type="PANTHER" id="PTHR43244">
    <property type="match status" value="1"/>
</dbReference>
<comment type="caution">
    <text evidence="3">The sequence shown here is derived from an EMBL/GenBank/DDBJ whole genome shotgun (WGS) entry which is preliminary data.</text>
</comment>
<dbReference type="InterPro" id="IPR011251">
    <property type="entry name" value="Luciferase-like_dom"/>
</dbReference>
<organism evidence="3 4">
    <name type="scientific">Amycolatopsis lexingtonensis</name>
    <dbReference type="NCBI Taxonomy" id="218822"/>
    <lineage>
        <taxon>Bacteria</taxon>
        <taxon>Bacillati</taxon>
        <taxon>Actinomycetota</taxon>
        <taxon>Actinomycetes</taxon>
        <taxon>Pseudonocardiales</taxon>
        <taxon>Pseudonocardiaceae</taxon>
        <taxon>Amycolatopsis</taxon>
    </lineage>
</organism>
<feature type="domain" description="Luciferase-like" evidence="2">
    <location>
        <begin position="19"/>
        <end position="277"/>
    </location>
</feature>
<dbReference type="Gene3D" id="3.20.20.30">
    <property type="entry name" value="Luciferase-like domain"/>
    <property type="match status" value="1"/>
</dbReference>
<dbReference type="PANTHER" id="PTHR43244:SF1">
    <property type="entry name" value="5,10-METHYLENETETRAHYDROMETHANOPTERIN REDUCTASE"/>
    <property type="match status" value="1"/>
</dbReference>
<dbReference type="Pfam" id="PF00296">
    <property type="entry name" value="Bac_luciferase"/>
    <property type="match status" value="1"/>
</dbReference>
<evidence type="ECO:0000259" key="2">
    <source>
        <dbReference type="Pfam" id="PF00296"/>
    </source>
</evidence>
<dbReference type="EMBL" id="JADBEG010000001">
    <property type="protein sequence ID" value="MBE1495929.1"/>
    <property type="molecule type" value="Genomic_DNA"/>
</dbReference>
<dbReference type="InterPro" id="IPR050564">
    <property type="entry name" value="F420-G6PD/mer"/>
</dbReference>
<accession>A0ABR9HYB7</accession>
<keyword evidence="4" id="KW-1185">Reference proteome</keyword>
<dbReference type="RefSeq" id="WP_249026878.1">
    <property type="nucleotide sequence ID" value="NZ_JADBEG010000001.1"/>
</dbReference>
<reference evidence="3 4" key="1">
    <citation type="submission" date="2020-10" db="EMBL/GenBank/DDBJ databases">
        <title>Sequencing the genomes of 1000 actinobacteria strains.</title>
        <authorList>
            <person name="Klenk H.-P."/>
        </authorList>
    </citation>
    <scope>NUCLEOTIDE SEQUENCE [LARGE SCALE GENOMIC DNA]</scope>
    <source>
        <strain evidence="3 4">DSM 44653</strain>
    </source>
</reference>
<name>A0ABR9HYB7_9PSEU</name>